<gene>
    <name evidence="3" type="ordered locus">NFA_45860</name>
</gene>
<accession>Q5YQV4</accession>
<keyword evidence="4" id="KW-1185">Reference proteome</keyword>
<organism evidence="3 4">
    <name type="scientific">Nocardia farcinica (strain IFM 10152)</name>
    <dbReference type="NCBI Taxonomy" id="247156"/>
    <lineage>
        <taxon>Bacteria</taxon>
        <taxon>Bacillati</taxon>
        <taxon>Actinomycetota</taxon>
        <taxon>Actinomycetes</taxon>
        <taxon>Mycobacteriales</taxon>
        <taxon>Nocardiaceae</taxon>
        <taxon>Nocardia</taxon>
    </lineage>
</organism>
<protein>
    <recommendedName>
        <fullName evidence="5">DUF732 domain-containing protein</fullName>
    </recommendedName>
</protein>
<dbReference type="Proteomes" id="UP000006820">
    <property type="component" value="Chromosome"/>
</dbReference>
<dbReference type="AlphaFoldDB" id="Q5YQV4"/>
<dbReference type="PROSITE" id="PS51318">
    <property type="entry name" value="TAT"/>
    <property type="match status" value="1"/>
</dbReference>
<evidence type="ECO:0000313" key="4">
    <source>
        <dbReference type="Proteomes" id="UP000006820"/>
    </source>
</evidence>
<evidence type="ECO:0000256" key="2">
    <source>
        <dbReference type="SAM" id="SignalP"/>
    </source>
</evidence>
<evidence type="ECO:0008006" key="5">
    <source>
        <dbReference type="Google" id="ProtNLM"/>
    </source>
</evidence>
<feature type="signal peptide" evidence="2">
    <location>
        <begin position="1"/>
        <end position="36"/>
    </location>
</feature>
<evidence type="ECO:0000313" key="3">
    <source>
        <dbReference type="EMBL" id="BAD59437.1"/>
    </source>
</evidence>
<proteinExistence type="predicted"/>
<reference evidence="3 4" key="1">
    <citation type="journal article" date="2004" name="Proc. Natl. Acad. Sci. U.S.A.">
        <title>The complete genomic sequence of Nocardia farcinica IFM 10152.</title>
        <authorList>
            <person name="Ishikawa J."/>
            <person name="Yamashita A."/>
            <person name="Mikami Y."/>
            <person name="Hoshino Y."/>
            <person name="Kurita H."/>
            <person name="Hotta K."/>
            <person name="Shiba T."/>
            <person name="Hattori M."/>
        </authorList>
    </citation>
    <scope>NUCLEOTIDE SEQUENCE [LARGE SCALE GENOMIC DNA]</scope>
    <source>
        <strain evidence="3 4">IFM 10152</strain>
    </source>
</reference>
<keyword evidence="2" id="KW-0732">Signal</keyword>
<feature type="compositionally biased region" description="Basic and acidic residues" evidence="1">
    <location>
        <begin position="63"/>
        <end position="73"/>
    </location>
</feature>
<feature type="region of interest" description="Disordered" evidence="1">
    <location>
        <begin position="47"/>
        <end position="73"/>
    </location>
</feature>
<dbReference type="KEGG" id="nfa:NFA_45860"/>
<dbReference type="EMBL" id="AP006618">
    <property type="protein sequence ID" value="BAD59437.1"/>
    <property type="molecule type" value="Genomic_DNA"/>
</dbReference>
<evidence type="ECO:0000256" key="1">
    <source>
        <dbReference type="SAM" id="MobiDB-lite"/>
    </source>
</evidence>
<dbReference type="InterPro" id="IPR006311">
    <property type="entry name" value="TAT_signal"/>
</dbReference>
<feature type="chain" id="PRO_5004265378" description="DUF732 domain-containing protein" evidence="2">
    <location>
        <begin position="37"/>
        <end position="107"/>
    </location>
</feature>
<name>Q5YQV4_NOCFA</name>
<sequence>MRMSARLSRRSRRALVVPALAAALALAPVAAPSALAVPGGPAAVPVDMPFDGQGADDAPGGTDRAEDERARKAEDLGGAVVTEVIDLVTGVVKCGLNLATESVPCPL</sequence>
<dbReference type="HOGENOM" id="CLU_181500_0_0_11"/>